<evidence type="ECO:0000313" key="3">
    <source>
        <dbReference type="WBParaSite" id="L893_g28389.t1"/>
    </source>
</evidence>
<accession>A0A1I7ZPQ4</accession>
<dbReference type="WBParaSite" id="L893_g28389.t1">
    <property type="protein sequence ID" value="L893_g28389.t1"/>
    <property type="gene ID" value="L893_g28389"/>
</dbReference>
<sequence length="100" mass="11289">MAHLLHSSWLRSQLHAPTSIDALPALRFIILKHSKTLFTVVLHALVCVESTCSESLHPSEKKCISISNSIKRRSSMGNETPDIRQNMWTAEGHQKKDQND</sequence>
<dbReference type="AlphaFoldDB" id="A0A1I7ZPQ4"/>
<evidence type="ECO:0000256" key="1">
    <source>
        <dbReference type="SAM" id="MobiDB-lite"/>
    </source>
</evidence>
<keyword evidence="2" id="KW-1185">Reference proteome</keyword>
<proteinExistence type="predicted"/>
<organism evidence="2 3">
    <name type="scientific">Steinernema glaseri</name>
    <dbReference type="NCBI Taxonomy" id="37863"/>
    <lineage>
        <taxon>Eukaryota</taxon>
        <taxon>Metazoa</taxon>
        <taxon>Ecdysozoa</taxon>
        <taxon>Nematoda</taxon>
        <taxon>Chromadorea</taxon>
        <taxon>Rhabditida</taxon>
        <taxon>Tylenchina</taxon>
        <taxon>Panagrolaimomorpha</taxon>
        <taxon>Strongyloidoidea</taxon>
        <taxon>Steinernematidae</taxon>
        <taxon>Steinernema</taxon>
    </lineage>
</organism>
<dbReference type="Proteomes" id="UP000095287">
    <property type="component" value="Unplaced"/>
</dbReference>
<feature type="region of interest" description="Disordered" evidence="1">
    <location>
        <begin position="73"/>
        <end position="100"/>
    </location>
</feature>
<protein>
    <submittedName>
        <fullName evidence="3">Secreted protein</fullName>
    </submittedName>
</protein>
<evidence type="ECO:0000313" key="2">
    <source>
        <dbReference type="Proteomes" id="UP000095287"/>
    </source>
</evidence>
<reference evidence="3" key="1">
    <citation type="submission" date="2016-11" db="UniProtKB">
        <authorList>
            <consortium name="WormBaseParasite"/>
        </authorList>
    </citation>
    <scope>IDENTIFICATION</scope>
</reference>
<name>A0A1I7ZPQ4_9BILA</name>